<accession>A0A2T5XRK8</accession>
<evidence type="ECO:0008006" key="3">
    <source>
        <dbReference type="Google" id="ProtNLM"/>
    </source>
</evidence>
<dbReference type="Proteomes" id="UP000243985">
    <property type="component" value="Unassembled WGS sequence"/>
</dbReference>
<dbReference type="RefSeq" id="WP_107782920.1">
    <property type="nucleotide sequence ID" value="NZ_QBKG01000025.1"/>
</dbReference>
<dbReference type="EMBL" id="QBKG01000025">
    <property type="protein sequence ID" value="PTX00464.1"/>
    <property type="molecule type" value="Genomic_DNA"/>
</dbReference>
<gene>
    <name evidence="1" type="ORF">C8P65_1252</name>
</gene>
<reference evidence="1 2" key="1">
    <citation type="submission" date="2018-04" db="EMBL/GenBank/DDBJ databases">
        <title>Genomic Encyclopedia of Archaeal and Bacterial Type Strains, Phase II (KMG-II): from individual species to whole genera.</title>
        <authorList>
            <person name="Goeker M."/>
        </authorList>
    </citation>
    <scope>NUCLEOTIDE SEQUENCE [LARGE SCALE GENOMIC DNA]</scope>
    <source>
        <strain evidence="1 2">DSM 22902</strain>
    </source>
</reference>
<protein>
    <recommendedName>
        <fullName evidence="3">PD-(D/E)XK nuclease superfamily protein</fullName>
    </recommendedName>
</protein>
<dbReference type="GeneID" id="84581647"/>
<name>A0A2T5XRK8_9FLAO</name>
<evidence type="ECO:0000313" key="1">
    <source>
        <dbReference type="EMBL" id="PTX00464.1"/>
    </source>
</evidence>
<proteinExistence type="predicted"/>
<organism evidence="1 2">
    <name type="scientific">Capnocytophaga leadbetteri</name>
    <dbReference type="NCBI Taxonomy" id="327575"/>
    <lineage>
        <taxon>Bacteria</taxon>
        <taxon>Pseudomonadati</taxon>
        <taxon>Bacteroidota</taxon>
        <taxon>Flavobacteriia</taxon>
        <taxon>Flavobacteriales</taxon>
        <taxon>Flavobacteriaceae</taxon>
        <taxon>Capnocytophaga</taxon>
    </lineage>
</organism>
<dbReference type="AlphaFoldDB" id="A0A2T5XRK8"/>
<comment type="caution">
    <text evidence="1">The sequence shown here is derived from an EMBL/GenBank/DDBJ whole genome shotgun (WGS) entry which is preliminary data.</text>
</comment>
<evidence type="ECO:0000313" key="2">
    <source>
        <dbReference type="Proteomes" id="UP000243985"/>
    </source>
</evidence>
<sequence>MSKIENHSIFGSYSQNENRVTAALLQILKVGGTEFISDFIGSIEEVEFPSKEISITTQIGEENNIYDGLLECDFSFRIFIESKIGNNKVDEKQLNGLIKNAQLHPRTYIIYITSDSRKPYKLEEKANDVERLFWINWKQVNEILKNEIIRPESEILSFLITEFEKLLEEFNLLDNPENRVQIAAGGFGENIAEKYLFYACQNERSSKESGYLAFYHKKAIKSLFKIENVKESTDLNEEAKNNEKVAQYLRERESAYRGDRRKFYLLKKVTPEDIGKKELPQFNIIHEGKGRGNAYTMGVYRYTTIDKFLKAKSTADL</sequence>